<dbReference type="PANTHER" id="PTHR33116">
    <property type="entry name" value="REVERSE TRANSCRIPTASE ZINC-BINDING DOMAIN-CONTAINING PROTEIN-RELATED-RELATED"/>
    <property type="match status" value="1"/>
</dbReference>
<dbReference type="Proteomes" id="UP000236291">
    <property type="component" value="Unassembled WGS sequence"/>
</dbReference>
<reference evidence="1 2" key="2">
    <citation type="journal article" date="2017" name="Front. Plant Sci.">
        <title>Gene Classification and Mining of Molecular Markers Useful in Red Clover (Trifolium pratense) Breeding.</title>
        <authorList>
            <person name="Istvanek J."/>
            <person name="Dluhosova J."/>
            <person name="Dluhos P."/>
            <person name="Patkova L."/>
            <person name="Nedelnik J."/>
            <person name="Repkova J."/>
        </authorList>
    </citation>
    <scope>NUCLEOTIDE SEQUENCE [LARGE SCALE GENOMIC DNA]</scope>
    <source>
        <strain evidence="2">cv. Tatra</strain>
        <tissue evidence="1">Young leaves</tissue>
    </source>
</reference>
<dbReference type="STRING" id="57577.A0A2K3MJ63"/>
<dbReference type="EMBL" id="ASHM01064061">
    <property type="protein sequence ID" value="PNX90811.1"/>
    <property type="molecule type" value="Genomic_DNA"/>
</dbReference>
<name>A0A2K3MJ63_TRIPR</name>
<evidence type="ECO:0000313" key="2">
    <source>
        <dbReference type="Proteomes" id="UP000236291"/>
    </source>
</evidence>
<organism evidence="1 2">
    <name type="scientific">Trifolium pratense</name>
    <name type="common">Red clover</name>
    <dbReference type="NCBI Taxonomy" id="57577"/>
    <lineage>
        <taxon>Eukaryota</taxon>
        <taxon>Viridiplantae</taxon>
        <taxon>Streptophyta</taxon>
        <taxon>Embryophyta</taxon>
        <taxon>Tracheophyta</taxon>
        <taxon>Spermatophyta</taxon>
        <taxon>Magnoliopsida</taxon>
        <taxon>eudicotyledons</taxon>
        <taxon>Gunneridae</taxon>
        <taxon>Pentapetalae</taxon>
        <taxon>rosids</taxon>
        <taxon>fabids</taxon>
        <taxon>Fabales</taxon>
        <taxon>Fabaceae</taxon>
        <taxon>Papilionoideae</taxon>
        <taxon>50 kb inversion clade</taxon>
        <taxon>NPAAA clade</taxon>
        <taxon>Hologalegina</taxon>
        <taxon>IRL clade</taxon>
        <taxon>Trifolieae</taxon>
        <taxon>Trifolium</taxon>
    </lineage>
</organism>
<sequence length="109" mass="11892">MLVGVNIPDSWLVEAAPALCCKVGKISFLYLGLPIGGDSRRLAFWEPVLARLKNRLSEWKSRFLSFGSRLILLKPVLTTLPVYALSFFKVPSGIIREMVGGGGLCGGVR</sequence>
<dbReference type="AlphaFoldDB" id="A0A2K3MJ63"/>
<reference evidence="1 2" key="1">
    <citation type="journal article" date="2014" name="Am. J. Bot.">
        <title>Genome assembly and annotation for red clover (Trifolium pratense; Fabaceae).</title>
        <authorList>
            <person name="Istvanek J."/>
            <person name="Jaros M."/>
            <person name="Krenek A."/>
            <person name="Repkova J."/>
        </authorList>
    </citation>
    <scope>NUCLEOTIDE SEQUENCE [LARGE SCALE GENOMIC DNA]</scope>
    <source>
        <strain evidence="2">cv. Tatra</strain>
        <tissue evidence="1">Young leaves</tissue>
    </source>
</reference>
<accession>A0A2K3MJ63</accession>
<gene>
    <name evidence="1" type="ORF">L195_g046938</name>
</gene>
<comment type="caution">
    <text evidence="1">The sequence shown here is derived from an EMBL/GenBank/DDBJ whole genome shotgun (WGS) entry which is preliminary data.</text>
</comment>
<evidence type="ECO:0000313" key="1">
    <source>
        <dbReference type="EMBL" id="PNX90811.1"/>
    </source>
</evidence>
<dbReference type="PANTHER" id="PTHR33116:SF78">
    <property type="entry name" value="OS12G0587133 PROTEIN"/>
    <property type="match status" value="1"/>
</dbReference>
<proteinExistence type="predicted"/>
<protein>
    <submittedName>
        <fullName evidence="1">Ribonuclease H</fullName>
    </submittedName>
</protein>